<dbReference type="InterPro" id="IPR051478">
    <property type="entry name" value="Beta-lactamase-like_AB/R"/>
</dbReference>
<dbReference type="RefSeq" id="WP_094452133.1">
    <property type="nucleotide sequence ID" value="NZ_NMVJ01000001.1"/>
</dbReference>
<feature type="transmembrane region" description="Helical" evidence="2">
    <location>
        <begin position="451"/>
        <end position="468"/>
    </location>
</feature>
<dbReference type="PANTHER" id="PTHR22935">
    <property type="entry name" value="PENICILLIN-BINDING PROTEIN"/>
    <property type="match status" value="1"/>
</dbReference>
<gene>
    <name evidence="4" type="ORF">CGZ91_01005</name>
</gene>
<dbReference type="Gene3D" id="3.40.710.10">
    <property type="entry name" value="DD-peptidase/beta-lactamase superfamily"/>
    <property type="match status" value="1"/>
</dbReference>
<feature type="transmembrane region" description="Helical" evidence="2">
    <location>
        <begin position="22"/>
        <end position="40"/>
    </location>
</feature>
<dbReference type="PANTHER" id="PTHR22935:SF95">
    <property type="entry name" value="BETA-LACTAMASE-LIKE 1-RELATED"/>
    <property type="match status" value="1"/>
</dbReference>
<proteinExistence type="inferred from homology"/>
<evidence type="ECO:0000313" key="4">
    <source>
        <dbReference type="EMBL" id="OYN92127.1"/>
    </source>
</evidence>
<keyword evidence="2" id="KW-0812">Transmembrane</keyword>
<reference evidence="4 5" key="1">
    <citation type="submission" date="2017-07" db="EMBL/GenBank/DDBJ databases">
        <title>Draft whole genome sequences of clinical Proprionibacteriaceae strains.</title>
        <authorList>
            <person name="Bernier A.-M."/>
            <person name="Bernard K."/>
            <person name="Domingo M.-C."/>
        </authorList>
    </citation>
    <scope>NUCLEOTIDE SEQUENCE [LARGE SCALE GENOMIC DNA]</scope>
    <source>
        <strain evidence="4 5">NML 150081</strain>
    </source>
</reference>
<dbReference type="Proteomes" id="UP000216300">
    <property type="component" value="Unassembled WGS sequence"/>
</dbReference>
<dbReference type="EMBL" id="NMVJ01000001">
    <property type="protein sequence ID" value="OYN92127.1"/>
    <property type="molecule type" value="Genomic_DNA"/>
</dbReference>
<keyword evidence="5" id="KW-1185">Reference proteome</keyword>
<protein>
    <recommendedName>
        <fullName evidence="3">Beta-lactamase-related domain-containing protein</fullName>
    </recommendedName>
</protein>
<dbReference type="Pfam" id="PF00144">
    <property type="entry name" value="Beta-lactamase"/>
    <property type="match status" value="1"/>
</dbReference>
<feature type="transmembrane region" description="Helical" evidence="2">
    <location>
        <begin position="421"/>
        <end position="439"/>
    </location>
</feature>
<dbReference type="SUPFAM" id="SSF56601">
    <property type="entry name" value="beta-lactamase/transpeptidase-like"/>
    <property type="match status" value="1"/>
</dbReference>
<dbReference type="InterPro" id="IPR001466">
    <property type="entry name" value="Beta-lactam-related"/>
</dbReference>
<evidence type="ECO:0000256" key="2">
    <source>
        <dbReference type="SAM" id="Phobius"/>
    </source>
</evidence>
<comment type="similarity">
    <text evidence="1">Belongs to the beta-lactamase family.</text>
</comment>
<keyword evidence="2" id="KW-0472">Membrane</keyword>
<comment type="caution">
    <text evidence="4">The sequence shown here is derived from an EMBL/GenBank/DDBJ whole genome shotgun (WGS) entry which is preliminary data.</text>
</comment>
<keyword evidence="2" id="KW-1133">Transmembrane helix</keyword>
<feature type="domain" description="Beta-lactamase-related" evidence="3">
    <location>
        <begin position="69"/>
        <end position="366"/>
    </location>
</feature>
<dbReference type="InterPro" id="IPR012338">
    <property type="entry name" value="Beta-lactam/transpept-like"/>
</dbReference>
<dbReference type="AlphaFoldDB" id="A0A255EKR9"/>
<evidence type="ECO:0000256" key="1">
    <source>
        <dbReference type="ARBA" id="ARBA00038473"/>
    </source>
</evidence>
<name>A0A255EKR9_9ACTN</name>
<evidence type="ECO:0000259" key="3">
    <source>
        <dbReference type="Pfam" id="PF00144"/>
    </source>
</evidence>
<dbReference type="OrthoDB" id="3171327at2"/>
<sequence>MNQAANQSADATKKYLDFRGKWILTVVIALLVGAAAQFGFGPRASLDDTTTGDPDLIARSQDRLGSDAGYRALGVMEYDHGTTRYAGLGTSSTGAPIGPDDPIELGSVTKTFNGILLAREVDARDLEWDQPVQELLPELSGTPAGEVTLEQLATHTSGLPPLLPSDVLEASTGVWTNDDVFGDRPVAEGLEEVKQVELAEQGTHVYSNLGASLLGHALTAHFGAPDWPTMVTEQFLEPLGMNATTFHLPGTELPERRVRPHQTNGHTAPEWDGYFYAPAGAHTWTTMADMSRYGEALMAGDVPGASESYEPRHEGDMVLGSAWMIAEAPTGTIQWHNGGTGGTRTFFALDINTSRVIFVVADTQRTTDVIGIGLLVGTPDAPRSTVADSPNPMAGVNTIGMVLALLVLVGGWVMAVRGRSWMSVVTATVAAVTVSLLGLRFGPWEYATELGWGFLVAVAVMPVVAAVLRARSTGKALRRPILQSVELVLNVALLALAVWFL</sequence>
<organism evidence="4 5">
    <name type="scientific">Parenemella sanctibonifatiensis</name>
    <dbReference type="NCBI Taxonomy" id="2016505"/>
    <lineage>
        <taxon>Bacteria</taxon>
        <taxon>Bacillati</taxon>
        <taxon>Actinomycetota</taxon>
        <taxon>Actinomycetes</taxon>
        <taxon>Propionibacteriales</taxon>
        <taxon>Propionibacteriaceae</taxon>
        <taxon>Parenemella</taxon>
    </lineage>
</organism>
<evidence type="ECO:0000313" key="5">
    <source>
        <dbReference type="Proteomes" id="UP000216300"/>
    </source>
</evidence>
<accession>A0A255EKR9</accession>
<feature type="transmembrane region" description="Helical" evidence="2">
    <location>
        <begin position="393"/>
        <end position="414"/>
    </location>
</feature>
<feature type="transmembrane region" description="Helical" evidence="2">
    <location>
        <begin position="480"/>
        <end position="500"/>
    </location>
</feature>